<dbReference type="PRINTS" id="PR00844">
    <property type="entry name" value="GLHYDRLASE48"/>
</dbReference>
<organism evidence="9 10">
    <name type="scientific">Ruminococcus albus</name>
    <dbReference type="NCBI Taxonomy" id="1264"/>
    <lineage>
        <taxon>Bacteria</taxon>
        <taxon>Bacillati</taxon>
        <taxon>Bacillota</taxon>
        <taxon>Clostridia</taxon>
        <taxon>Eubacteriales</taxon>
        <taxon>Oscillospiraceae</taxon>
        <taxon>Ruminococcus</taxon>
    </lineage>
</organism>
<dbReference type="Gene3D" id="2.60.40.10">
    <property type="entry name" value="Immunoglobulins"/>
    <property type="match status" value="1"/>
</dbReference>
<dbReference type="RefSeq" id="WP_074834075.1">
    <property type="nucleotide sequence ID" value="NZ_FOAT01000011.1"/>
</dbReference>
<feature type="active site" description="Proton donor" evidence="7">
    <location>
        <position position="100"/>
    </location>
</feature>
<evidence type="ECO:0000256" key="6">
    <source>
        <dbReference type="ARBA" id="ARBA00023326"/>
    </source>
</evidence>
<sequence>MLPKKTKAVVASILTAAMTTNVIAATVVPASAARTKANKYGDKTYAQRFMSMYDDVITNGQQNGYLSKNGASSNSFGIPYHSKEELIVEAPDYGHETTSEAMSYLVWVAAMHDNIVKNSGEKFSGASTNDLAKAWKTMENMIPDVQDSFWNASSVSAQYCGEYDTPDQCPNSWAGEPDKTASNPIFNKFTSVYQGKDGNGGLYLMHWLADVDNWYGFGEGTEFTFINTFQRGEQESCWETVPFPCVEEKKYGNSQQGIKGIFNKDSQVTNQWAYTNAPDAEDRAIQGVYDAIKWNVADSSITAKASEMGDELRNNMYDKYYQEISTNTSWSNGNAGDKSKHYLMNWYTSWGGALKSTGQDWCWQIGCSHAHEFYQNPLAAYGLLTSMNMKADGAKQDYTKSLERQLEFYLWLQSSNGPIAGGATNSYKGRYLAYPSGVPTFYGMMYVEHPVYADPGSNHWTGNQVWAVQRLAELYYWVKTNPSSSVNVRPGGMSMEAALEQILDKWCAWFVNNTVLTSDGDFYMPSNLDWSGAPDTWNGSATSNSGLTCKITGYGNTDLGCINSLANTLTYYAKAKGVKYDDIAGMTYSDVGGSFNFKIDGAKNVSKGTKTYTAKDSSLPTASLFLAKMLIDRSWKLGRDDIGMSRTEHNGSLARFFSQTVYIPESYNGTMPNGDSLKNGATFESIRSMYTGGKCAGAQTSSECLALVEKLRSAYKQDVANGAKWSNKYSASDPEGQAELEKFKTVANVDLNYHRFWHAGDDMMAMGVMATLYPQLEPDKMPSKGGSSSGDYPKNVKANYNTQYHQIQFVWDKVQGADRYGIAVYLAGKWRVQTSNITTNSYVTPKNLTPGMTYKVAVAARVNGKWNTTDPIKNAITVTVK</sequence>
<evidence type="ECO:0000256" key="4">
    <source>
        <dbReference type="ARBA" id="ARBA00023277"/>
    </source>
</evidence>
<dbReference type="Gene3D" id="1.50.10.10">
    <property type="match status" value="1"/>
</dbReference>
<dbReference type="Pfam" id="PF02011">
    <property type="entry name" value="Glyco_hydro_48"/>
    <property type="match status" value="1"/>
</dbReference>
<dbReference type="SUPFAM" id="SSF49265">
    <property type="entry name" value="Fibronectin type III"/>
    <property type="match status" value="1"/>
</dbReference>
<keyword evidence="5" id="KW-0326">Glycosidase</keyword>
<evidence type="ECO:0000256" key="8">
    <source>
        <dbReference type="SAM" id="SignalP"/>
    </source>
</evidence>
<evidence type="ECO:0000256" key="2">
    <source>
        <dbReference type="ARBA" id="ARBA00022801"/>
    </source>
</evidence>
<dbReference type="InterPro" id="IPR013783">
    <property type="entry name" value="Ig-like_fold"/>
</dbReference>
<reference evidence="9 10" key="1">
    <citation type="submission" date="2016-10" db="EMBL/GenBank/DDBJ databases">
        <authorList>
            <person name="de Groot N.N."/>
        </authorList>
    </citation>
    <scope>NUCLEOTIDE SEQUENCE [LARGE SCALE GENOMIC DNA]</scope>
    <source>
        <strain evidence="9 10">KH2T6</strain>
    </source>
</reference>
<feature type="active site" description="Nucleophile" evidence="7">
    <location>
        <position position="279"/>
    </location>
</feature>
<dbReference type="SUPFAM" id="SSF48208">
    <property type="entry name" value="Six-hairpin glycosidases"/>
    <property type="match status" value="1"/>
</dbReference>
<evidence type="ECO:0000256" key="3">
    <source>
        <dbReference type="ARBA" id="ARBA00023001"/>
    </source>
</evidence>
<keyword evidence="1 8" id="KW-0732">Signal</keyword>
<dbReference type="Proteomes" id="UP000186015">
    <property type="component" value="Unassembled WGS sequence"/>
</dbReference>
<dbReference type="InterPro" id="IPR036116">
    <property type="entry name" value="FN3_sf"/>
</dbReference>
<gene>
    <name evidence="9" type="ORF">SAMN05216469_11115</name>
</gene>
<keyword evidence="2 9" id="KW-0378">Hydrolase</keyword>
<feature type="chain" id="PRO_5039012021" evidence="8">
    <location>
        <begin position="25"/>
        <end position="881"/>
    </location>
</feature>
<dbReference type="InterPro" id="IPR000556">
    <property type="entry name" value="Glyco_hydro_48F"/>
</dbReference>
<dbReference type="Gene3D" id="2.170.160.10">
    <property type="entry name" value="Endo-1,4-beta-glucanase f. Domain 2"/>
    <property type="match status" value="1"/>
</dbReference>
<dbReference type="InterPro" id="IPR008928">
    <property type="entry name" value="6-hairpin_glycosidase_sf"/>
</dbReference>
<dbReference type="InterPro" id="IPR012341">
    <property type="entry name" value="6hp_glycosidase-like_sf"/>
</dbReference>
<proteinExistence type="predicted"/>
<name>A0A1H7M852_RUMAL</name>
<keyword evidence="4" id="KW-0119">Carbohydrate metabolism</keyword>
<protein>
    <submittedName>
        <fullName evidence="9">Glycosyl hydrolase family 48</fullName>
    </submittedName>
</protein>
<keyword evidence="6" id="KW-0624">Polysaccharide degradation</keyword>
<evidence type="ECO:0000313" key="9">
    <source>
        <dbReference type="EMBL" id="SEL07446.1"/>
    </source>
</evidence>
<dbReference type="EMBL" id="FOAT01000011">
    <property type="protein sequence ID" value="SEL07446.1"/>
    <property type="molecule type" value="Genomic_DNA"/>
</dbReference>
<evidence type="ECO:0000256" key="5">
    <source>
        <dbReference type="ARBA" id="ARBA00023295"/>
    </source>
</evidence>
<dbReference type="GO" id="GO:0008810">
    <property type="term" value="F:cellulase activity"/>
    <property type="evidence" value="ECO:0007669"/>
    <property type="project" value="InterPro"/>
</dbReference>
<feature type="signal peptide" evidence="8">
    <location>
        <begin position="1"/>
        <end position="24"/>
    </location>
</feature>
<dbReference type="GO" id="GO:0030245">
    <property type="term" value="P:cellulose catabolic process"/>
    <property type="evidence" value="ECO:0007669"/>
    <property type="project" value="UniProtKB-KW"/>
</dbReference>
<dbReference type="InterPro" id="IPR023309">
    <property type="entry name" value="Endo-1-4-beta-glucanase_dom2"/>
</dbReference>
<evidence type="ECO:0000256" key="7">
    <source>
        <dbReference type="PIRSR" id="PIRSR600556-1"/>
    </source>
</evidence>
<accession>A0A1H7M852</accession>
<dbReference type="InterPro" id="IPR027390">
    <property type="entry name" value="Endoglucanase_F_dom3"/>
</dbReference>
<evidence type="ECO:0000313" key="10">
    <source>
        <dbReference type="Proteomes" id="UP000186015"/>
    </source>
</evidence>
<evidence type="ECO:0000256" key="1">
    <source>
        <dbReference type="ARBA" id="ARBA00022729"/>
    </source>
</evidence>
<dbReference type="Gene3D" id="4.10.870.10">
    <property type="entry name" value="Endo-1,4-beta-glucanase f. Domain 3"/>
    <property type="match status" value="1"/>
</dbReference>
<dbReference type="AlphaFoldDB" id="A0A1H7M852"/>
<dbReference type="OrthoDB" id="33861at2"/>
<keyword evidence="3" id="KW-0136">Cellulose degradation</keyword>